<evidence type="ECO:0000313" key="2">
    <source>
        <dbReference type="EMBL" id="KIM33797.1"/>
    </source>
</evidence>
<dbReference type="OrthoDB" id="160374at2759"/>
<dbReference type="EMBL" id="KN824277">
    <property type="protein sequence ID" value="KIM33797.1"/>
    <property type="molecule type" value="Genomic_DNA"/>
</dbReference>
<protein>
    <recommendedName>
        <fullName evidence="1">Nucleolar 27S pre-rRNA processing Urb2/Npa2 C-terminal domain-containing protein</fullName>
    </recommendedName>
</protein>
<evidence type="ECO:0000313" key="3">
    <source>
        <dbReference type="Proteomes" id="UP000054097"/>
    </source>
</evidence>
<dbReference type="InterPro" id="IPR052609">
    <property type="entry name" value="Ribosome_Biogenesis_Reg"/>
</dbReference>
<keyword evidence="3" id="KW-1185">Reference proteome</keyword>
<dbReference type="PANTHER" id="PTHR15682">
    <property type="entry name" value="UNHEALTHY RIBOSOME BIOGENESIS PROTEIN 2 HOMOLOG"/>
    <property type="match status" value="1"/>
</dbReference>
<proteinExistence type="predicted"/>
<gene>
    <name evidence="2" type="ORF">M408DRAFT_85455</name>
</gene>
<feature type="domain" description="Nucleolar 27S pre-rRNA processing Urb2/Npa2 C-terminal" evidence="1">
    <location>
        <begin position="149"/>
        <end position="380"/>
    </location>
</feature>
<name>A0A0C2XY61_SERVB</name>
<accession>A0A0C2XY61</accession>
<dbReference type="GO" id="GO:0005730">
    <property type="term" value="C:nucleolus"/>
    <property type="evidence" value="ECO:0007669"/>
    <property type="project" value="TreeGrafter"/>
</dbReference>
<dbReference type="InterPro" id="IPR018849">
    <property type="entry name" value="Urb2/Npa2_C"/>
</dbReference>
<dbReference type="HOGENOM" id="CLU_047870_0_0_1"/>
<organism evidence="2 3">
    <name type="scientific">Serendipita vermifera MAFF 305830</name>
    <dbReference type="NCBI Taxonomy" id="933852"/>
    <lineage>
        <taxon>Eukaryota</taxon>
        <taxon>Fungi</taxon>
        <taxon>Dikarya</taxon>
        <taxon>Basidiomycota</taxon>
        <taxon>Agaricomycotina</taxon>
        <taxon>Agaricomycetes</taxon>
        <taxon>Sebacinales</taxon>
        <taxon>Serendipitaceae</taxon>
        <taxon>Serendipita</taxon>
    </lineage>
</organism>
<dbReference type="Pfam" id="PF10441">
    <property type="entry name" value="Urb2"/>
    <property type="match status" value="1"/>
</dbReference>
<dbReference type="STRING" id="933852.A0A0C2XY61"/>
<sequence length="381" mass="41597">MADKYTKAALLTLQSLPKSQNTLQGPFQETMWIVVDVLELASGDHEAAAKMISVHCLASSQYGVNLDTPLQHGAKKLDPHTYEWCLKLLTEALRVDTSKHVVHALSVLLTHSPEGTFKTSQAAFSESLSGLNNAAITRNVDDIDLQRETLNYALCLCIDKPVFVRTADMGNLLSLLAGFLQPSTHIGAQTYPDIFHSIVKVVMALIRNRRDLIVLNLPHLAVVFCLLLNSLTNPLENLGQRQYRSISCRLPSWISLSQPLGGEEAALLSRLLVGLTTKTAIRGMGTAFAPYETGKDVQSLAKPFGKHASCVVAAYIGLLNDPLCHIDRETRAELTPGLFALCGMLGEKGRDALMPILDNGGKAIFKTLWSSYESQKYVGQG</sequence>
<dbReference type="AlphaFoldDB" id="A0A0C2XY61"/>
<dbReference type="Proteomes" id="UP000054097">
    <property type="component" value="Unassembled WGS sequence"/>
</dbReference>
<reference evidence="3" key="2">
    <citation type="submission" date="2015-01" db="EMBL/GenBank/DDBJ databases">
        <title>Evolutionary Origins and Diversification of the Mycorrhizal Mutualists.</title>
        <authorList>
            <consortium name="DOE Joint Genome Institute"/>
            <consortium name="Mycorrhizal Genomics Consortium"/>
            <person name="Kohler A."/>
            <person name="Kuo A."/>
            <person name="Nagy L.G."/>
            <person name="Floudas D."/>
            <person name="Copeland A."/>
            <person name="Barry K.W."/>
            <person name="Cichocki N."/>
            <person name="Veneault-Fourrey C."/>
            <person name="LaButti K."/>
            <person name="Lindquist E.A."/>
            <person name="Lipzen A."/>
            <person name="Lundell T."/>
            <person name="Morin E."/>
            <person name="Murat C."/>
            <person name="Riley R."/>
            <person name="Ohm R."/>
            <person name="Sun H."/>
            <person name="Tunlid A."/>
            <person name="Henrissat B."/>
            <person name="Grigoriev I.V."/>
            <person name="Hibbett D.S."/>
            <person name="Martin F."/>
        </authorList>
    </citation>
    <scope>NUCLEOTIDE SEQUENCE [LARGE SCALE GENOMIC DNA]</scope>
    <source>
        <strain evidence="3">MAFF 305830</strain>
    </source>
</reference>
<reference evidence="2 3" key="1">
    <citation type="submission" date="2014-04" db="EMBL/GenBank/DDBJ databases">
        <authorList>
            <consortium name="DOE Joint Genome Institute"/>
            <person name="Kuo A."/>
            <person name="Zuccaro A."/>
            <person name="Kohler A."/>
            <person name="Nagy L.G."/>
            <person name="Floudas D."/>
            <person name="Copeland A."/>
            <person name="Barry K.W."/>
            <person name="Cichocki N."/>
            <person name="Veneault-Fourrey C."/>
            <person name="LaButti K."/>
            <person name="Lindquist E.A."/>
            <person name="Lipzen A."/>
            <person name="Lundell T."/>
            <person name="Morin E."/>
            <person name="Murat C."/>
            <person name="Sun H."/>
            <person name="Tunlid A."/>
            <person name="Henrissat B."/>
            <person name="Grigoriev I.V."/>
            <person name="Hibbett D.S."/>
            <person name="Martin F."/>
            <person name="Nordberg H.P."/>
            <person name="Cantor M.N."/>
            <person name="Hua S.X."/>
        </authorList>
    </citation>
    <scope>NUCLEOTIDE SEQUENCE [LARGE SCALE GENOMIC DNA]</scope>
    <source>
        <strain evidence="2 3">MAFF 305830</strain>
    </source>
</reference>
<dbReference type="PANTHER" id="PTHR15682:SF2">
    <property type="entry name" value="UNHEALTHY RIBOSOME BIOGENESIS PROTEIN 2 HOMOLOG"/>
    <property type="match status" value="1"/>
</dbReference>
<evidence type="ECO:0000259" key="1">
    <source>
        <dbReference type="Pfam" id="PF10441"/>
    </source>
</evidence>
<dbReference type="GO" id="GO:0042254">
    <property type="term" value="P:ribosome biogenesis"/>
    <property type="evidence" value="ECO:0007669"/>
    <property type="project" value="TreeGrafter"/>
</dbReference>